<gene>
    <name evidence="2" type="ORF">AMJ83_10445</name>
</gene>
<name>A0A0S8FR19_UNCW3</name>
<evidence type="ECO:0000256" key="1">
    <source>
        <dbReference type="SAM" id="SignalP"/>
    </source>
</evidence>
<evidence type="ECO:0000313" key="3">
    <source>
        <dbReference type="Proteomes" id="UP000051373"/>
    </source>
</evidence>
<keyword evidence="1" id="KW-0732">Signal</keyword>
<proteinExistence type="predicted"/>
<evidence type="ECO:0000313" key="2">
    <source>
        <dbReference type="EMBL" id="KPK62578.1"/>
    </source>
</evidence>
<feature type="chain" id="PRO_5006646362" evidence="1">
    <location>
        <begin position="18"/>
        <end position="82"/>
    </location>
</feature>
<sequence length="82" mass="9259">MKSYFLILLAVPILAMAANVFIWNFDPLDKFYDGQLGDSIDAAYWLEQTLASNGHTYNTATTLPTVIDGYDVVFITLGWFRC</sequence>
<protein>
    <submittedName>
        <fullName evidence="2">Uncharacterized protein</fullName>
    </submittedName>
</protein>
<organism evidence="2 3">
    <name type="scientific">candidate division WOR_3 bacterium SM23_42</name>
    <dbReference type="NCBI Taxonomy" id="1703779"/>
    <lineage>
        <taxon>Bacteria</taxon>
        <taxon>Bacteria division WOR-3</taxon>
    </lineage>
</organism>
<feature type="signal peptide" evidence="1">
    <location>
        <begin position="1"/>
        <end position="17"/>
    </location>
</feature>
<dbReference type="STRING" id="1703779.AMJ83_10445"/>
<dbReference type="Proteomes" id="UP000051373">
    <property type="component" value="Unassembled WGS sequence"/>
</dbReference>
<dbReference type="AlphaFoldDB" id="A0A0S8FR19"/>
<reference evidence="2 3" key="1">
    <citation type="journal article" date="2015" name="Microbiome">
        <title>Genomic resolution of linkages in carbon, nitrogen, and sulfur cycling among widespread estuary sediment bacteria.</title>
        <authorList>
            <person name="Baker B.J."/>
            <person name="Lazar C.S."/>
            <person name="Teske A.P."/>
            <person name="Dick G.J."/>
        </authorList>
    </citation>
    <scope>NUCLEOTIDE SEQUENCE [LARGE SCALE GENOMIC DNA]</scope>
    <source>
        <strain evidence="2">SM23_42</strain>
    </source>
</reference>
<accession>A0A0S8FR19</accession>
<comment type="caution">
    <text evidence="2">The sequence shown here is derived from an EMBL/GenBank/DDBJ whole genome shotgun (WGS) entry which is preliminary data.</text>
</comment>
<dbReference type="EMBL" id="LJUJ01000032">
    <property type="protein sequence ID" value="KPK62578.1"/>
    <property type="molecule type" value="Genomic_DNA"/>
</dbReference>